<evidence type="ECO:0000313" key="2">
    <source>
        <dbReference type="EMBL" id="ATZ22710.1"/>
    </source>
</evidence>
<dbReference type="EMBL" id="CP024985">
    <property type="protein sequence ID" value="ATZ22710.1"/>
    <property type="molecule type" value="Genomic_DNA"/>
</dbReference>
<proteinExistence type="predicted"/>
<dbReference type="OrthoDB" id="4152576at2"/>
<dbReference type="AlphaFoldDB" id="A0A2K8P9D1"/>
<feature type="region of interest" description="Disordered" evidence="1">
    <location>
        <begin position="307"/>
        <end position="335"/>
    </location>
</feature>
<protein>
    <submittedName>
        <fullName evidence="2">Uncharacterized protein</fullName>
    </submittedName>
</protein>
<reference evidence="2 3" key="1">
    <citation type="submission" date="2017-11" db="EMBL/GenBank/DDBJ databases">
        <title>Complete genome sequence of Streptomyces lavendulae subsp. lavendulae CCM 3239 (formerly 'Streptomyces aureofaciens CCM 3239'), the producer of the angucycline-type antibiotic auricin.</title>
        <authorList>
            <person name="Busche T."/>
            <person name="Novakova R."/>
            <person name="Al'Dilaimi A."/>
            <person name="Homerova D."/>
            <person name="Feckova L."/>
            <person name="Rezuchova B."/>
            <person name="Mingyar E."/>
            <person name="Csolleiova D."/>
            <person name="Bekeova C."/>
            <person name="Winkler A."/>
            <person name="Sevcikova B."/>
            <person name="Kalinowski J."/>
            <person name="Kormanec J."/>
            <person name="Ruckert C."/>
        </authorList>
    </citation>
    <scope>NUCLEOTIDE SEQUENCE [LARGE SCALE GENOMIC DNA]</scope>
    <source>
        <strain evidence="2 3">CCM 3239</strain>
    </source>
</reference>
<accession>A0A2K8P9D1</accession>
<gene>
    <name evidence="2" type="ORF">SLAV_04010</name>
</gene>
<feature type="compositionally biased region" description="Pro residues" evidence="1">
    <location>
        <begin position="311"/>
        <end position="321"/>
    </location>
</feature>
<evidence type="ECO:0000313" key="3">
    <source>
        <dbReference type="Proteomes" id="UP000231791"/>
    </source>
</evidence>
<dbReference type="RefSeq" id="WP_158740614.1">
    <property type="nucleotide sequence ID" value="NZ_CP024985.1"/>
</dbReference>
<evidence type="ECO:0000256" key="1">
    <source>
        <dbReference type="SAM" id="MobiDB-lite"/>
    </source>
</evidence>
<organism evidence="2 3">
    <name type="scientific">Streptomyces lavendulae subsp. lavendulae</name>
    <dbReference type="NCBI Taxonomy" id="58340"/>
    <lineage>
        <taxon>Bacteria</taxon>
        <taxon>Bacillati</taxon>
        <taxon>Actinomycetota</taxon>
        <taxon>Actinomycetes</taxon>
        <taxon>Kitasatosporales</taxon>
        <taxon>Streptomycetaceae</taxon>
        <taxon>Streptomyces</taxon>
    </lineage>
</organism>
<dbReference type="KEGG" id="slx:SLAV_04010"/>
<keyword evidence="3" id="KW-1185">Reference proteome</keyword>
<name>A0A2K8P9D1_STRLA</name>
<dbReference type="GeneID" id="49381939"/>
<sequence>MPERQRDARPAEALSASERMTRSFHLTCLATLIPYHQRCAALDAWLDVDRALFHMGFDPPAPVTEAVLRLGGDRLRTALARAARSERTQLALLGLEVPAIDTALRENHLLGPESMRVLRLRDPAATAAGRAYNPYDHRRDLLSTDPDLAAAALLDPRHGTGRAERGGGGFWITTRAAAWDTVRAAGGVARVRAVAARLPCVDEDPVGADVLAACAEEDPEPFLDTVLERRLGTGALLRRLRAEHHADRGQQQARRAVYLILKEPYRLDWGLLAAARLGRRIPRSAAVLLAERPDCPPAVAVVLRTGRPARPGRPLPPPAPAPAAAEPHRPHRTPWVPEWKPPGDTGPLGESAASARRALGTLRVAYDTRDDAAAVTLDQLGAAIERGLLTAAEAVPLVRPASVLTSWVGQGSGWGAVSNAAWSGRAALHVETAALVARWASGHVPAGRWAALLPLLRHHPGTLPELLAAATGAHPDRPAG</sequence>
<dbReference type="Proteomes" id="UP000231791">
    <property type="component" value="Chromosome"/>
</dbReference>